<dbReference type="EMBL" id="BMAT01013907">
    <property type="protein sequence ID" value="GFS22676.1"/>
    <property type="molecule type" value="Genomic_DNA"/>
</dbReference>
<feature type="region of interest" description="Disordered" evidence="2">
    <location>
        <begin position="301"/>
        <end position="321"/>
    </location>
</feature>
<evidence type="ECO:0000256" key="1">
    <source>
        <dbReference type="SAM" id="Coils"/>
    </source>
</evidence>
<dbReference type="Proteomes" id="UP000762676">
    <property type="component" value="Unassembled WGS sequence"/>
</dbReference>
<feature type="region of interest" description="Disordered" evidence="2">
    <location>
        <begin position="496"/>
        <end position="519"/>
    </location>
</feature>
<protein>
    <submittedName>
        <fullName evidence="3">Uncharacterized protein</fullName>
    </submittedName>
</protein>
<comment type="caution">
    <text evidence="3">The sequence shown here is derived from an EMBL/GenBank/DDBJ whole genome shotgun (WGS) entry which is preliminary data.</text>
</comment>
<feature type="region of interest" description="Disordered" evidence="2">
    <location>
        <begin position="90"/>
        <end position="121"/>
    </location>
</feature>
<organism evidence="3 4">
    <name type="scientific">Elysia marginata</name>
    <dbReference type="NCBI Taxonomy" id="1093978"/>
    <lineage>
        <taxon>Eukaryota</taxon>
        <taxon>Metazoa</taxon>
        <taxon>Spiralia</taxon>
        <taxon>Lophotrochozoa</taxon>
        <taxon>Mollusca</taxon>
        <taxon>Gastropoda</taxon>
        <taxon>Heterobranchia</taxon>
        <taxon>Euthyneura</taxon>
        <taxon>Panpulmonata</taxon>
        <taxon>Sacoglossa</taxon>
        <taxon>Placobranchoidea</taxon>
        <taxon>Plakobranchidae</taxon>
        <taxon>Elysia</taxon>
    </lineage>
</organism>
<reference evidence="3 4" key="1">
    <citation type="journal article" date="2021" name="Elife">
        <title>Chloroplast acquisition without the gene transfer in kleptoplastic sea slugs, Plakobranchus ocellatus.</title>
        <authorList>
            <person name="Maeda T."/>
            <person name="Takahashi S."/>
            <person name="Yoshida T."/>
            <person name="Shimamura S."/>
            <person name="Takaki Y."/>
            <person name="Nagai Y."/>
            <person name="Toyoda A."/>
            <person name="Suzuki Y."/>
            <person name="Arimoto A."/>
            <person name="Ishii H."/>
            <person name="Satoh N."/>
            <person name="Nishiyama T."/>
            <person name="Hasebe M."/>
            <person name="Maruyama T."/>
            <person name="Minagawa J."/>
            <person name="Obokata J."/>
            <person name="Shigenobu S."/>
        </authorList>
    </citation>
    <scope>NUCLEOTIDE SEQUENCE [LARGE SCALE GENOMIC DNA]</scope>
</reference>
<feature type="non-terminal residue" evidence="3">
    <location>
        <position position="1"/>
    </location>
</feature>
<evidence type="ECO:0000313" key="4">
    <source>
        <dbReference type="Proteomes" id="UP000762676"/>
    </source>
</evidence>
<feature type="compositionally biased region" description="Basic and acidic residues" evidence="2">
    <location>
        <begin position="112"/>
        <end position="121"/>
    </location>
</feature>
<dbReference type="AlphaFoldDB" id="A0AAV4JMR5"/>
<feature type="coiled-coil region" evidence="1">
    <location>
        <begin position="33"/>
        <end position="81"/>
    </location>
</feature>
<gene>
    <name evidence="3" type="ORF">ElyMa_006957100</name>
</gene>
<name>A0AAV4JMR5_9GAST</name>
<feature type="compositionally biased region" description="Acidic residues" evidence="2">
    <location>
        <begin position="345"/>
        <end position="362"/>
    </location>
</feature>
<feature type="compositionally biased region" description="Basic and acidic residues" evidence="2">
    <location>
        <begin position="91"/>
        <end position="105"/>
    </location>
</feature>
<sequence>KDQAETDTAHVRDKITSMESKIASLESNCLTEVQNLVRNVDILKQELINSQRELESLKEYSRQMEKKREEEKLQILNESRELKLDLSSLRSEIRDKSQGSDRTDQSRGPLTDTRERASPLEKFENQYSPLVGFVGSRCDYLKMKLETLKKHLHNLDCQTQTVLTQSMGESGEGGGIEYKTGKVGYRNVAGAGIEYKTGKVGYRNVKDAGIEYNGGKVGYRNVADAGTPSSDRKSNPPTPQRHRASNASAGKKRSNESSNTNSNSHHKSKSKRNAECNLIATIKQHNTSADDDDDDDVILKRKEDDDEDEIPVLTPRPHRNKYDKDMDTLIVENGENIERLRLPSLEEEEDEEEDVEEEEDEDDGVVVVVVVVAAAVAAAVKEAEKELSVAGLKTHNLYLKKNIDILSGNMSHRDSARGDKSDGRAGGVPDTRDFARSNNHQQLDFRLESPRPRRDRSLPRVEEEDENVINSFLTREKRRASSLERQVDSRFERLEQELENRRRKGPMPAYHHLMPKSAH</sequence>
<feature type="region of interest" description="Disordered" evidence="2">
    <location>
        <begin position="213"/>
        <end position="272"/>
    </location>
</feature>
<evidence type="ECO:0000313" key="3">
    <source>
        <dbReference type="EMBL" id="GFS22676.1"/>
    </source>
</evidence>
<evidence type="ECO:0000256" key="2">
    <source>
        <dbReference type="SAM" id="MobiDB-lite"/>
    </source>
</evidence>
<accession>A0AAV4JMR5</accession>
<keyword evidence="1" id="KW-0175">Coiled coil</keyword>
<feature type="region of interest" description="Disordered" evidence="2">
    <location>
        <begin position="410"/>
        <end position="441"/>
    </location>
</feature>
<keyword evidence="4" id="KW-1185">Reference proteome</keyword>
<feature type="region of interest" description="Disordered" evidence="2">
    <location>
        <begin position="343"/>
        <end position="362"/>
    </location>
</feature>
<feature type="compositionally biased region" description="Basic and acidic residues" evidence="2">
    <location>
        <begin position="411"/>
        <end position="423"/>
    </location>
</feature>
<proteinExistence type="predicted"/>